<dbReference type="Pfam" id="PF13391">
    <property type="entry name" value="HNH_2"/>
    <property type="match status" value="1"/>
</dbReference>
<sequence>MTNSRNYSRADRAALTLLSGGTCYWPDCGEPLLRKVDGKFKPALEIAHIRAAKQGGERYVASMTDEERNSFDNLIFLCTVHHKTIDEPGAARRYPIELLEKWKRDREKGKVATLRGLRGITEDRLVDLITQAIKDRDRDIKETLERLERIDADAALLMRELLDELNQLRHGTPALDPDIVGLLYSASGILSNLPDYAPMLCEAAGRLEYLGDHTSTLMNAADLLTSLDDKISHLQTIVQAVSEAADKIDAARWS</sequence>
<reference evidence="2 3" key="1">
    <citation type="journal article" date="2021" name="BMC Genomics">
        <title>Genome-resolved metagenome and metatranscriptome analyses of thermophilic composting reveal key bacterial players and their metabolic interactions.</title>
        <authorList>
            <person name="Braga L.P.P."/>
            <person name="Pereira R.V."/>
            <person name="Martins L.F."/>
            <person name="Moura L.M.S."/>
            <person name="Sanchez F.B."/>
            <person name="Patane J.S.L."/>
            <person name="da Silva A.M."/>
            <person name="Setubal J.C."/>
        </authorList>
    </citation>
    <scope>NUCLEOTIDE SEQUENCE [LARGE SCALE GENOMIC DNA]</scope>
    <source>
        <strain evidence="2">ZC4RG45</strain>
    </source>
</reference>
<gene>
    <name evidence="2" type="ORF">DIU77_011435</name>
</gene>
<feature type="domain" description="HNH nuclease" evidence="1">
    <location>
        <begin position="41"/>
        <end position="86"/>
    </location>
</feature>
<organism evidence="2 3">
    <name type="scientific">Thermocrispum agreste</name>
    <dbReference type="NCBI Taxonomy" id="37925"/>
    <lineage>
        <taxon>Bacteria</taxon>
        <taxon>Bacillati</taxon>
        <taxon>Actinomycetota</taxon>
        <taxon>Actinomycetes</taxon>
        <taxon>Pseudonocardiales</taxon>
        <taxon>Pseudonocardiaceae</taxon>
        <taxon>Thermocrispum</taxon>
    </lineage>
</organism>
<dbReference type="EMBL" id="QGUI02000136">
    <property type="protein sequence ID" value="MFO7192844.1"/>
    <property type="molecule type" value="Genomic_DNA"/>
</dbReference>
<dbReference type="AlphaFoldDB" id="A0ABD6FI98"/>
<accession>A0ABD6FI98</accession>
<name>A0ABD6FI98_9PSEU</name>
<comment type="caution">
    <text evidence="2">The sequence shown here is derived from an EMBL/GenBank/DDBJ whole genome shotgun (WGS) entry which is preliminary data.</text>
</comment>
<evidence type="ECO:0000259" key="1">
    <source>
        <dbReference type="Pfam" id="PF13391"/>
    </source>
</evidence>
<evidence type="ECO:0000313" key="3">
    <source>
        <dbReference type="Proteomes" id="UP000249324"/>
    </source>
</evidence>
<dbReference type="Proteomes" id="UP000249324">
    <property type="component" value="Unassembled WGS sequence"/>
</dbReference>
<dbReference type="InterPro" id="IPR003615">
    <property type="entry name" value="HNH_nuc"/>
</dbReference>
<protein>
    <recommendedName>
        <fullName evidence="1">HNH nuclease domain-containing protein</fullName>
    </recommendedName>
</protein>
<proteinExistence type="predicted"/>
<evidence type="ECO:0000313" key="2">
    <source>
        <dbReference type="EMBL" id="MFO7192844.1"/>
    </source>
</evidence>